<sequence length="124" mass="14558">MKTIATILWISLSLLVANQGHSQQQTVIHHDGPITKMLLFKWNEQVSEEQKKHMTALFEDLVREVDGFDLFEILEITYSQRFETAFVLKFRSEAAEKLYQEHPKHQQLAQLGPLLVKDFQEVKY</sequence>
<dbReference type="InterPro" id="IPR013097">
    <property type="entry name" value="Dabb"/>
</dbReference>
<evidence type="ECO:0000313" key="3">
    <source>
        <dbReference type="EMBL" id="SHL45087.1"/>
    </source>
</evidence>
<accession>A0A1M7AQW6</accession>
<dbReference type="Proteomes" id="UP000198940">
    <property type="component" value="Unassembled WGS sequence"/>
</dbReference>
<gene>
    <name evidence="2" type="ORF">SAMN04487891_109133</name>
    <name evidence="3" type="ORF">SAMN05216293_3506</name>
</gene>
<dbReference type="RefSeq" id="WP_177190091.1">
    <property type="nucleotide sequence ID" value="NZ_FOKU01000009.1"/>
</dbReference>
<dbReference type="SMART" id="SM00886">
    <property type="entry name" value="Dabb"/>
    <property type="match status" value="1"/>
</dbReference>
<keyword evidence="5" id="KW-1185">Reference proteome</keyword>
<dbReference type="InterPro" id="IPR011008">
    <property type="entry name" value="Dimeric_a/b-barrel"/>
</dbReference>
<name>A0A1M7AQW6_9FLAO</name>
<evidence type="ECO:0000313" key="5">
    <source>
        <dbReference type="Proteomes" id="UP000198940"/>
    </source>
</evidence>
<dbReference type="Pfam" id="PF07876">
    <property type="entry name" value="Dabb"/>
    <property type="match status" value="1"/>
</dbReference>
<protein>
    <submittedName>
        <fullName evidence="3">Stress responsive A/B Barrel Domain</fullName>
    </submittedName>
</protein>
<dbReference type="EMBL" id="FRAT01000010">
    <property type="protein sequence ID" value="SHL45087.1"/>
    <property type="molecule type" value="Genomic_DNA"/>
</dbReference>
<dbReference type="STRING" id="1055723.SAMN05216293_3506"/>
<reference evidence="3 4" key="1">
    <citation type="submission" date="2016-11" db="EMBL/GenBank/DDBJ databases">
        <authorList>
            <person name="Varghese N."/>
            <person name="Submissions S."/>
        </authorList>
    </citation>
    <scope>NUCLEOTIDE SEQUENCE [LARGE SCALE GENOMIC DNA]</scope>
    <source>
        <strain evidence="3 4">CGMCC 1.12174</strain>
        <strain evidence="2 5">DSM 26351</strain>
    </source>
</reference>
<dbReference type="AlphaFoldDB" id="A0A1M7AQW6"/>
<dbReference type="EMBL" id="FOKU01000009">
    <property type="protein sequence ID" value="SFC35301.1"/>
    <property type="molecule type" value="Genomic_DNA"/>
</dbReference>
<dbReference type="Proteomes" id="UP000184031">
    <property type="component" value="Unassembled WGS sequence"/>
</dbReference>
<proteinExistence type="predicted"/>
<evidence type="ECO:0000259" key="1">
    <source>
        <dbReference type="PROSITE" id="PS51502"/>
    </source>
</evidence>
<dbReference type="SUPFAM" id="SSF54909">
    <property type="entry name" value="Dimeric alpha+beta barrel"/>
    <property type="match status" value="1"/>
</dbReference>
<organism evidence="3 4">
    <name type="scientific">Flagellimonas taeanensis</name>
    <dbReference type="NCBI Taxonomy" id="1005926"/>
    <lineage>
        <taxon>Bacteria</taxon>
        <taxon>Pseudomonadati</taxon>
        <taxon>Bacteroidota</taxon>
        <taxon>Flavobacteriia</taxon>
        <taxon>Flavobacteriales</taxon>
        <taxon>Flavobacteriaceae</taxon>
        <taxon>Flagellimonas</taxon>
    </lineage>
</organism>
<feature type="domain" description="Stress-response A/B barrel" evidence="1">
    <location>
        <begin position="34"/>
        <end position="124"/>
    </location>
</feature>
<dbReference type="Gene3D" id="3.30.70.100">
    <property type="match status" value="1"/>
</dbReference>
<evidence type="ECO:0000313" key="2">
    <source>
        <dbReference type="EMBL" id="SFC35301.1"/>
    </source>
</evidence>
<comment type="caution">
    <text evidence="3">The sequence shown here is derived from an EMBL/GenBank/DDBJ whole genome shotgun (WGS) entry which is preliminary data.</text>
</comment>
<evidence type="ECO:0000313" key="4">
    <source>
        <dbReference type="Proteomes" id="UP000184031"/>
    </source>
</evidence>
<dbReference type="PROSITE" id="PS51502">
    <property type="entry name" value="S_R_A_B_BARREL"/>
    <property type="match status" value="1"/>
</dbReference>